<dbReference type="Pfam" id="PF01048">
    <property type="entry name" value="PNP_UDP_1"/>
    <property type="match status" value="1"/>
</dbReference>
<feature type="domain" description="Nucleoside phosphorylase" evidence="4">
    <location>
        <begin position="7"/>
        <end position="251"/>
    </location>
</feature>
<evidence type="ECO:0000256" key="3">
    <source>
        <dbReference type="HAMAP-Rule" id="MF_01963"/>
    </source>
</evidence>
<evidence type="ECO:0000256" key="2">
    <source>
        <dbReference type="ARBA" id="ARBA00022679"/>
    </source>
</evidence>
<comment type="caution">
    <text evidence="5">The sequence shown here is derived from an EMBL/GenBank/DDBJ whole genome shotgun (WGS) entry which is preliminary data.</text>
</comment>
<feature type="binding site" evidence="3">
    <location>
        <position position="188"/>
    </location>
    <ligand>
        <name>substrate</name>
    </ligand>
</feature>
<dbReference type="InterPro" id="IPR000845">
    <property type="entry name" value="Nucleoside_phosphorylase_d"/>
</dbReference>
<name>A0ABV4U0W4_9BACT</name>
<evidence type="ECO:0000259" key="4">
    <source>
        <dbReference type="Pfam" id="PF01048"/>
    </source>
</evidence>
<dbReference type="InterPro" id="IPR035994">
    <property type="entry name" value="Nucleoside_phosphorylase_sf"/>
</dbReference>
<evidence type="ECO:0000313" key="6">
    <source>
        <dbReference type="Proteomes" id="UP001575105"/>
    </source>
</evidence>
<keyword evidence="2 3" id="KW-0808">Transferase</keyword>
<reference evidence="5 6" key="1">
    <citation type="submission" date="2024-08" db="EMBL/GenBank/DDBJ databases">
        <title>Whole-genome sequencing of halo(alkali)philic microorganisms from hypersaline lakes.</title>
        <authorList>
            <person name="Sorokin D.Y."/>
            <person name="Merkel A.Y."/>
            <person name="Messina E."/>
            <person name="Yakimov M."/>
        </authorList>
    </citation>
    <scope>NUCLEOTIDE SEQUENCE [LARGE SCALE GENOMIC DNA]</scope>
    <source>
        <strain evidence="5 6">AB-hyl4</strain>
    </source>
</reference>
<dbReference type="Proteomes" id="UP001575105">
    <property type="component" value="Unassembled WGS sequence"/>
</dbReference>
<dbReference type="InterPro" id="IPR010044">
    <property type="entry name" value="MTAP"/>
</dbReference>
<dbReference type="RefSeq" id="WP_425344165.1">
    <property type="nucleotide sequence ID" value="NZ_JBGUBD010000002.1"/>
</dbReference>
<comment type="miscellaneous">
    <text evidence="3">Although this enzyme belongs to the family of MTA phosphorylases based on sequence homology, it lacks several conserved amino acids in the substrate binding pocket that confer specificity towards MTA.</text>
</comment>
<dbReference type="PANTHER" id="PTHR42679:SF2">
    <property type="entry name" value="S-METHYL-5'-THIOADENOSINE PHOSPHORYLASE"/>
    <property type="match status" value="1"/>
</dbReference>
<dbReference type="EC" id="2.4.2.1" evidence="3"/>
<keyword evidence="3" id="KW-0660">Purine salvage</keyword>
<keyword evidence="6" id="KW-1185">Reference proteome</keyword>
<feature type="site" description="Important for substrate specificity" evidence="3">
    <location>
        <position position="170"/>
    </location>
</feature>
<sequence length="301" mass="32880">MTDTPLRIGIIGGTGLGDALGAEAGETRELDTPFGKPSSPITLTQWHGVEIAILQRHGPGHVFNPTHVPYRANIHALKSLGVTHVLASGATGSLQEHIQPGQLVIADQVIDRTHRRAKTFYEHAAVHVEFSEPFCPVMRQWLLAAAKRLDSDVKVHDGGTYVCMEGPAFSTKAESHMHRQMGGDLIGMTCMPEAKLAREAELAYALIAMPTDYDCWRPHTSDQPVQALLEEIMGNLKRATTANISLMKAALSDVTLLSQQPSPAHDALKLAIWSDKSKLDPAEVERLSVLWGRYFEQAEVG</sequence>
<comment type="caution">
    <text evidence="3">Lacks conserved residue(s) required for the propagation of feature annotation.</text>
</comment>
<gene>
    <name evidence="5" type="primary">mtnP</name>
    <name evidence="5" type="ORF">ACERK3_02915</name>
</gene>
<feature type="binding site" evidence="3">
    <location>
        <begin position="212"/>
        <end position="214"/>
    </location>
    <ligand>
        <name>substrate</name>
    </ligand>
</feature>
<evidence type="ECO:0000256" key="1">
    <source>
        <dbReference type="ARBA" id="ARBA00022676"/>
    </source>
</evidence>
<dbReference type="PANTHER" id="PTHR42679">
    <property type="entry name" value="S-METHYL-5'-THIOADENOSINE PHOSPHORYLASE"/>
    <property type="match status" value="1"/>
</dbReference>
<dbReference type="EMBL" id="JBGUBD010000002">
    <property type="protein sequence ID" value="MFA9477240.1"/>
    <property type="molecule type" value="Genomic_DNA"/>
</dbReference>
<dbReference type="SUPFAM" id="SSF53167">
    <property type="entry name" value="Purine and uridine phosphorylases"/>
    <property type="match status" value="1"/>
</dbReference>
<comment type="pathway">
    <text evidence="3">Purine metabolism; purine nucleoside salvage.</text>
</comment>
<keyword evidence="1 3" id="KW-0328">Glycosyltransferase</keyword>
<dbReference type="GO" id="GO:0017061">
    <property type="term" value="F:S-methyl-5-thioadenosine phosphorylase activity"/>
    <property type="evidence" value="ECO:0007669"/>
    <property type="project" value="UniProtKB-EC"/>
</dbReference>
<dbReference type="Gene3D" id="3.40.50.1580">
    <property type="entry name" value="Nucleoside phosphorylase domain"/>
    <property type="match status" value="1"/>
</dbReference>
<proteinExistence type="inferred from homology"/>
<feature type="binding site" evidence="3">
    <location>
        <begin position="56"/>
        <end position="57"/>
    </location>
    <ligand>
        <name>phosphate</name>
        <dbReference type="ChEBI" id="CHEBI:43474"/>
    </ligand>
</feature>
<organism evidence="5 6">
    <name type="scientific">Natronomicrosphaera hydrolytica</name>
    <dbReference type="NCBI Taxonomy" id="3242702"/>
    <lineage>
        <taxon>Bacteria</taxon>
        <taxon>Pseudomonadati</taxon>
        <taxon>Planctomycetota</taxon>
        <taxon>Phycisphaerae</taxon>
        <taxon>Phycisphaerales</taxon>
        <taxon>Phycisphaeraceae</taxon>
        <taxon>Natronomicrosphaera</taxon>
    </lineage>
</organism>
<feature type="binding site" evidence="3">
    <location>
        <position position="14"/>
    </location>
    <ligand>
        <name>phosphate</name>
        <dbReference type="ChEBI" id="CHEBI:43474"/>
    </ligand>
</feature>
<feature type="site" description="Important for substrate specificity" evidence="3">
    <location>
        <position position="229"/>
    </location>
</feature>
<accession>A0ABV4U0W4</accession>
<comment type="function">
    <text evidence="3">Purine nucleoside phosphorylase involved in purine salvage.</text>
</comment>
<comment type="subunit">
    <text evidence="3">Homohexamer. Dimer of a homotrimer.</text>
</comment>
<dbReference type="HAMAP" id="MF_01963">
    <property type="entry name" value="MTAP"/>
    <property type="match status" value="1"/>
</dbReference>
<feature type="binding site" evidence="3">
    <location>
        <position position="189"/>
    </location>
    <ligand>
        <name>phosphate</name>
        <dbReference type="ChEBI" id="CHEBI:43474"/>
    </ligand>
</feature>
<dbReference type="NCBIfam" id="TIGR01694">
    <property type="entry name" value="MTAP"/>
    <property type="match status" value="1"/>
</dbReference>
<comment type="catalytic activity">
    <reaction evidence="3">
        <text>a purine D-ribonucleoside + phosphate = a purine nucleobase + alpha-D-ribose 1-phosphate</text>
        <dbReference type="Rhea" id="RHEA:19805"/>
        <dbReference type="ChEBI" id="CHEBI:26386"/>
        <dbReference type="ChEBI" id="CHEBI:43474"/>
        <dbReference type="ChEBI" id="CHEBI:57720"/>
        <dbReference type="ChEBI" id="CHEBI:142355"/>
        <dbReference type="EC" id="2.4.2.1"/>
    </reaction>
</comment>
<dbReference type="CDD" id="cd09010">
    <property type="entry name" value="MTAP_SsMTAPII_like_MTIP"/>
    <property type="match status" value="1"/>
</dbReference>
<evidence type="ECO:0000313" key="5">
    <source>
        <dbReference type="EMBL" id="MFA9477240.1"/>
    </source>
</evidence>
<comment type="similarity">
    <text evidence="3">Belongs to the PNP/MTAP phosphorylase family. MTAP subfamily.</text>
</comment>
<protein>
    <recommendedName>
        <fullName evidence="3">Purine nucleoside phosphorylase</fullName>
        <shortName evidence="3">PNP</shortName>
        <ecNumber evidence="3">2.4.2.1</ecNumber>
    </recommendedName>
</protein>